<feature type="domain" description="CBM6" evidence="2">
    <location>
        <begin position="1"/>
        <end position="108"/>
    </location>
</feature>
<protein>
    <submittedName>
        <fullName evidence="3">Carbohydrate-binding protein</fullName>
    </submittedName>
</protein>
<dbReference type="RefSeq" id="WP_326589680.1">
    <property type="nucleotide sequence ID" value="NZ_CP109114.1"/>
</dbReference>
<name>A0ABZ1FWZ8_9ACTN</name>
<dbReference type="CDD" id="cd04081">
    <property type="entry name" value="CBM35_galactosidase-like"/>
    <property type="match status" value="1"/>
</dbReference>
<dbReference type="InterPro" id="IPR008979">
    <property type="entry name" value="Galactose-bd-like_sf"/>
</dbReference>
<dbReference type="InterPro" id="IPR055240">
    <property type="entry name" value="CBM13-like"/>
</dbReference>
<dbReference type="PROSITE" id="PS51175">
    <property type="entry name" value="CBM6"/>
    <property type="match status" value="1"/>
</dbReference>
<dbReference type="EMBL" id="CP109114">
    <property type="protein sequence ID" value="WSC11766.1"/>
    <property type="molecule type" value="Genomic_DNA"/>
</dbReference>
<dbReference type="Gene3D" id="2.60.120.260">
    <property type="entry name" value="Galactose-binding domain-like"/>
    <property type="match status" value="1"/>
</dbReference>
<gene>
    <name evidence="3" type="ORF">OIE64_02020</name>
</gene>
<feature type="region of interest" description="Disordered" evidence="1">
    <location>
        <begin position="137"/>
        <end position="156"/>
    </location>
</feature>
<accession>A0ABZ1FWZ8</accession>
<dbReference type="SUPFAM" id="SSF49785">
    <property type="entry name" value="Galactose-binding domain-like"/>
    <property type="match status" value="1"/>
</dbReference>
<dbReference type="InterPro" id="IPR005084">
    <property type="entry name" value="CBM6"/>
</dbReference>
<sequence>MVRRGSRAVRIRALSDCDECSGGKKVGNLYGGGSLHFENVEAAQAGTYYVNVAYTSGDDRSVEVSANGKPATTRLFPSSGDWGAAETISVPVTLRAGRNTITFDSGASRQLGHPAEVLTPRPRGCRVTVRSEVTRQPLRYARQGRSRNADGPTPLR</sequence>
<reference evidence="3 4" key="1">
    <citation type="submission" date="2022-10" db="EMBL/GenBank/DDBJ databases">
        <title>The complete genomes of actinobacterial strains from the NBC collection.</title>
        <authorList>
            <person name="Joergensen T.S."/>
            <person name="Alvarez Arevalo M."/>
            <person name="Sterndorff E.B."/>
            <person name="Faurdal D."/>
            <person name="Vuksanovic O."/>
            <person name="Mourched A.-S."/>
            <person name="Charusanti P."/>
            <person name="Shaw S."/>
            <person name="Blin K."/>
            <person name="Weber T."/>
        </authorList>
    </citation>
    <scope>NUCLEOTIDE SEQUENCE [LARGE SCALE GENOMIC DNA]</scope>
    <source>
        <strain evidence="3 4">NBC 01769</strain>
    </source>
</reference>
<proteinExistence type="predicted"/>
<evidence type="ECO:0000313" key="3">
    <source>
        <dbReference type="EMBL" id="WSC11766.1"/>
    </source>
</evidence>
<evidence type="ECO:0000256" key="1">
    <source>
        <dbReference type="SAM" id="MobiDB-lite"/>
    </source>
</evidence>
<evidence type="ECO:0000259" key="2">
    <source>
        <dbReference type="PROSITE" id="PS51175"/>
    </source>
</evidence>
<dbReference type="Proteomes" id="UP001330827">
    <property type="component" value="Chromosome"/>
</dbReference>
<organism evidence="3 4">
    <name type="scientific">Streptomyces brevispora</name>
    <dbReference type="NCBI Taxonomy" id="887462"/>
    <lineage>
        <taxon>Bacteria</taxon>
        <taxon>Bacillati</taxon>
        <taxon>Actinomycetota</taxon>
        <taxon>Actinomycetes</taxon>
        <taxon>Kitasatosporales</taxon>
        <taxon>Streptomycetaceae</taxon>
        <taxon>Streptomyces</taxon>
    </lineage>
</organism>
<evidence type="ECO:0000313" key="4">
    <source>
        <dbReference type="Proteomes" id="UP001330827"/>
    </source>
</evidence>
<keyword evidence="4" id="KW-1185">Reference proteome</keyword>
<dbReference type="Pfam" id="PF22704">
    <property type="entry name" value="CBM13-like"/>
    <property type="match status" value="1"/>
</dbReference>